<dbReference type="InterPro" id="IPR001480">
    <property type="entry name" value="Bulb-type_lectin_dom"/>
</dbReference>
<evidence type="ECO:0000256" key="2">
    <source>
        <dbReference type="SAM" id="MobiDB-lite"/>
    </source>
</evidence>
<accession>A0A176VSI3</accession>
<dbReference type="EMBL" id="AP019869">
    <property type="protein sequence ID" value="BBN07048.1"/>
    <property type="molecule type" value="Genomic_DNA"/>
</dbReference>
<evidence type="ECO:0000256" key="1">
    <source>
        <dbReference type="ARBA" id="ARBA00022729"/>
    </source>
</evidence>
<feature type="signal peptide" evidence="3">
    <location>
        <begin position="1"/>
        <end position="27"/>
    </location>
</feature>
<evidence type="ECO:0000256" key="3">
    <source>
        <dbReference type="SAM" id="SignalP"/>
    </source>
</evidence>
<feature type="compositionally biased region" description="Polar residues" evidence="2">
    <location>
        <begin position="282"/>
        <end position="293"/>
    </location>
</feature>
<evidence type="ECO:0000313" key="5">
    <source>
        <dbReference type="EMBL" id="BBN07048.1"/>
    </source>
</evidence>
<dbReference type="Pfam" id="PF01453">
    <property type="entry name" value="B_lectin"/>
    <property type="match status" value="1"/>
</dbReference>
<sequence>MRYASMASSCQLACAIALLLFAGTACADYFPTTAGVFTVTNDASLEVRTRDGNTPRIIFIEGTQQFALEFLSTTGQKSGYGADATFYLALVIKPFTVSEAWIPVWSPNRDTPVHQNATFATEIGGGSVFLSLRDADGTLVWKSPGVYAGTSTDFGVELGAEGNLKFLDTFNATVWESWKEPTDTLLPGQTLLYPSSLASAVSSSNYSTGSYRFNAEVAGVTITSTTSSAPTWWKSVIPTNDTVYATQHTCLYDHDTFFSAADGVVVLTGTTVASTSVQDPTLCSQPEANSTSVIDPFPSSSPPYDGSETVTTDQFARLEPSGVLQVWSYSVASRVYLAVSGAQAPTA</sequence>
<dbReference type="AlphaFoldDB" id="A0A176VSI3"/>
<evidence type="ECO:0000313" key="6">
    <source>
        <dbReference type="EMBL" id="OAE23292.1"/>
    </source>
</evidence>
<name>A0A176VSI3_MARPO</name>
<protein>
    <recommendedName>
        <fullName evidence="4">Bulb-type lectin domain-containing protein</fullName>
    </recommendedName>
</protein>
<dbReference type="InterPro" id="IPR036426">
    <property type="entry name" value="Bulb-type_lectin_dom_sf"/>
</dbReference>
<keyword evidence="7" id="KW-1185">Reference proteome</keyword>
<evidence type="ECO:0000313" key="7">
    <source>
        <dbReference type="Proteomes" id="UP000077202"/>
    </source>
</evidence>
<dbReference type="EMBL" id="LVLJ01002893">
    <property type="protein sequence ID" value="OAE23292.1"/>
    <property type="molecule type" value="Genomic_DNA"/>
</dbReference>
<evidence type="ECO:0000259" key="4">
    <source>
        <dbReference type="PROSITE" id="PS50927"/>
    </source>
</evidence>
<dbReference type="PANTHER" id="PTHR47976">
    <property type="entry name" value="G-TYPE LECTIN S-RECEPTOR-LIKE SERINE/THREONINE-PROTEIN KINASE SD2-5"/>
    <property type="match status" value="1"/>
</dbReference>
<dbReference type="Proteomes" id="UP001162541">
    <property type="component" value="Chromosome 4"/>
</dbReference>
<proteinExistence type="predicted"/>
<evidence type="ECO:0000313" key="8">
    <source>
        <dbReference type="Proteomes" id="UP001162541"/>
    </source>
</evidence>
<feature type="chain" id="PRO_5042334000" description="Bulb-type lectin domain-containing protein" evidence="3">
    <location>
        <begin position="28"/>
        <end position="347"/>
    </location>
</feature>
<feature type="domain" description="Bulb-type lectin" evidence="4">
    <location>
        <begin position="56"/>
        <end position="179"/>
    </location>
</feature>
<dbReference type="InterPro" id="IPR051343">
    <property type="entry name" value="G-type_lectin_kinases/EP1-like"/>
</dbReference>
<gene>
    <name evidence="6" type="ORF">AXG93_745s1140</name>
    <name evidence="5" type="ORF">Mp_4g00520</name>
</gene>
<dbReference type="PROSITE" id="PS50927">
    <property type="entry name" value="BULB_LECTIN"/>
    <property type="match status" value="1"/>
</dbReference>
<dbReference type="Proteomes" id="UP000077202">
    <property type="component" value="Unassembled WGS sequence"/>
</dbReference>
<dbReference type="SUPFAM" id="SSF51110">
    <property type="entry name" value="alpha-D-mannose-specific plant lectins"/>
    <property type="match status" value="1"/>
</dbReference>
<dbReference type="PROSITE" id="PS51257">
    <property type="entry name" value="PROKAR_LIPOPROTEIN"/>
    <property type="match status" value="1"/>
</dbReference>
<feature type="region of interest" description="Disordered" evidence="2">
    <location>
        <begin position="282"/>
        <end position="309"/>
    </location>
</feature>
<keyword evidence="1 3" id="KW-0732">Signal</keyword>
<reference evidence="6 7" key="1">
    <citation type="submission" date="2016-03" db="EMBL/GenBank/DDBJ databases">
        <title>Mechanisms controlling the formation of the plant cell surface in tip-growing cells are functionally conserved among land plants.</title>
        <authorList>
            <person name="Honkanen S."/>
            <person name="Jones V.A."/>
            <person name="Morieri G."/>
            <person name="Champion C."/>
            <person name="Hetherington A.J."/>
            <person name="Kelly S."/>
            <person name="Saint-Marcoux D."/>
            <person name="Proust H."/>
            <person name="Prescott H."/>
            <person name="Dolan L."/>
        </authorList>
    </citation>
    <scope>NUCLEOTIDE SEQUENCE [LARGE SCALE GENOMIC DNA]</scope>
    <source>
        <strain evidence="7">cv. Tak-1 and cv. Tak-2</strain>
        <tissue evidence="6">Whole gametophyte</tissue>
    </source>
</reference>
<organism evidence="6 7">
    <name type="scientific">Marchantia polymorpha subsp. ruderalis</name>
    <dbReference type="NCBI Taxonomy" id="1480154"/>
    <lineage>
        <taxon>Eukaryota</taxon>
        <taxon>Viridiplantae</taxon>
        <taxon>Streptophyta</taxon>
        <taxon>Embryophyta</taxon>
        <taxon>Marchantiophyta</taxon>
        <taxon>Marchantiopsida</taxon>
        <taxon>Marchantiidae</taxon>
        <taxon>Marchantiales</taxon>
        <taxon>Marchantiaceae</taxon>
        <taxon>Marchantia</taxon>
    </lineage>
</organism>
<reference evidence="5" key="2">
    <citation type="journal article" date="2019" name="Curr. Biol.">
        <title>Chromatin organization in early land plants reveals an ancestral association between H3K27me3, transposons, and constitutive heterochromatin.</title>
        <authorList>
            <person name="Montgomery S.A."/>
            <person name="Tanizawa Y."/>
            <person name="Galik B."/>
            <person name="Wang N."/>
            <person name="Ito T."/>
            <person name="Mochizuki T."/>
            <person name="Akimcheva S."/>
            <person name="Bowman J."/>
            <person name="Cognat V."/>
            <person name="Drouard L."/>
            <person name="Ekker H."/>
            <person name="Houng S."/>
            <person name="Kohchi T."/>
            <person name="Lin S."/>
            <person name="Liu L.D."/>
            <person name="Nakamura Y."/>
            <person name="Valeeva L.R."/>
            <person name="Shakirov E.V."/>
            <person name="Shippen D.E."/>
            <person name="Wei W."/>
            <person name="Yagura M."/>
            <person name="Yamaoka S."/>
            <person name="Yamato K.T."/>
            <person name="Liu C."/>
            <person name="Berger F."/>
        </authorList>
    </citation>
    <scope>NUCLEOTIDE SEQUENCE [LARGE SCALE GENOMIC DNA]</scope>
    <source>
        <strain evidence="5">Tak-1</strain>
    </source>
</reference>
<reference evidence="8" key="3">
    <citation type="journal article" date="2020" name="Curr. Biol.">
        <title>Chromatin organization in early land plants reveals an ancestral association between H3K27me3, transposons, and constitutive heterochromatin.</title>
        <authorList>
            <person name="Montgomery S.A."/>
            <person name="Tanizawa Y."/>
            <person name="Galik B."/>
            <person name="Wang N."/>
            <person name="Ito T."/>
            <person name="Mochizuki T."/>
            <person name="Akimcheva S."/>
            <person name="Bowman J.L."/>
            <person name="Cognat V."/>
            <person name="Marechal-Drouard L."/>
            <person name="Ekker H."/>
            <person name="Hong S.F."/>
            <person name="Kohchi T."/>
            <person name="Lin S.S."/>
            <person name="Liu L.D."/>
            <person name="Nakamura Y."/>
            <person name="Valeeva L.R."/>
            <person name="Shakirov E.V."/>
            <person name="Shippen D.E."/>
            <person name="Wei W.L."/>
            <person name="Yagura M."/>
            <person name="Yamaoka S."/>
            <person name="Yamato K.T."/>
            <person name="Liu C."/>
            <person name="Berger F."/>
        </authorList>
    </citation>
    <scope>NUCLEOTIDE SEQUENCE [LARGE SCALE GENOMIC DNA]</scope>
    <source>
        <strain evidence="8">Tak-1</strain>
    </source>
</reference>